<dbReference type="Gene3D" id="2.130.10.10">
    <property type="entry name" value="YVTN repeat-like/Quinoprotein amine dehydrogenase"/>
    <property type="match status" value="1"/>
</dbReference>
<organism evidence="2 3">
    <name type="scientific">Microvenator marinus</name>
    <dbReference type="NCBI Taxonomy" id="2600177"/>
    <lineage>
        <taxon>Bacteria</taxon>
        <taxon>Deltaproteobacteria</taxon>
        <taxon>Bradymonadales</taxon>
        <taxon>Microvenatoraceae</taxon>
        <taxon>Microvenator</taxon>
    </lineage>
</organism>
<gene>
    <name evidence="2" type="ORF">FRD01_01975</name>
</gene>
<feature type="domain" description="Pyrrolo-quinoline quinone repeat" evidence="1">
    <location>
        <begin position="132"/>
        <end position="326"/>
    </location>
</feature>
<dbReference type="SUPFAM" id="SSF50998">
    <property type="entry name" value="Quinoprotein alcohol dehydrogenase-like"/>
    <property type="match status" value="1"/>
</dbReference>
<name>A0A5B8XQR9_9DELT</name>
<evidence type="ECO:0000313" key="2">
    <source>
        <dbReference type="EMBL" id="QED26046.1"/>
    </source>
</evidence>
<evidence type="ECO:0000313" key="3">
    <source>
        <dbReference type="Proteomes" id="UP000321595"/>
    </source>
</evidence>
<dbReference type="Pfam" id="PF13360">
    <property type="entry name" value="PQQ_2"/>
    <property type="match status" value="1"/>
</dbReference>
<dbReference type="InterPro" id="IPR015943">
    <property type="entry name" value="WD40/YVTN_repeat-like_dom_sf"/>
</dbReference>
<protein>
    <submittedName>
        <fullName evidence="2">PQQ-binding-like beta-propeller repeat protein</fullName>
    </submittedName>
</protein>
<evidence type="ECO:0000259" key="1">
    <source>
        <dbReference type="Pfam" id="PF13360"/>
    </source>
</evidence>
<dbReference type="PANTHER" id="PTHR34512:SF30">
    <property type="entry name" value="OUTER MEMBRANE PROTEIN ASSEMBLY FACTOR BAMB"/>
    <property type="match status" value="1"/>
</dbReference>
<dbReference type="SMART" id="SM00564">
    <property type="entry name" value="PQQ"/>
    <property type="match status" value="6"/>
</dbReference>
<dbReference type="PANTHER" id="PTHR34512">
    <property type="entry name" value="CELL SURFACE PROTEIN"/>
    <property type="match status" value="1"/>
</dbReference>
<sequence length="401" mass="43256">MRSLSPSRPISTKQISSDVLQSSKLRISLVVAFLLQAGCAAFGTTDTGISLTTKPDTPAPEFVFHWDHQLVKPSTFSTHPGEFAAPAHSAGTDEVVVGTSNGELTKLQASNGEILWQIRLKAALSSKPLVARNTVYASTFGGQFVALDLFSGETRWEVDLGTTAEATPVFSEGRVLVKDNTDVLRALDADTGEELWRYSRPTPEYFVMRQSEAIAVDAGEVFAGFSDGHLVSLQLETGELLWGVDLSAGAESLMDVNQAPIVREDSVIASSYSGGVYSLDRASGEINWRQALANITDLHHHQGFLYVTQAIGRASAYDADTGEPIWGFKLANTNSATGVVAFGPYLLLSTSEATYVLDRASGYPHNKLLGYSKVSSKLTFGADRLYMLSDRGVITAFQLGW</sequence>
<accession>A0A5B8XQR9</accession>
<proteinExistence type="predicted"/>
<dbReference type="InterPro" id="IPR002372">
    <property type="entry name" value="PQQ_rpt_dom"/>
</dbReference>
<dbReference type="KEGG" id="bbae:FRD01_01975"/>
<dbReference type="Proteomes" id="UP000321595">
    <property type="component" value="Chromosome"/>
</dbReference>
<keyword evidence="3" id="KW-1185">Reference proteome</keyword>
<dbReference type="InterPro" id="IPR011047">
    <property type="entry name" value="Quinoprotein_ADH-like_sf"/>
</dbReference>
<reference evidence="2 3" key="1">
    <citation type="submission" date="2019-08" db="EMBL/GenBank/DDBJ databases">
        <authorList>
            <person name="Liang Q."/>
        </authorList>
    </citation>
    <scope>NUCLEOTIDE SEQUENCE [LARGE SCALE GENOMIC DNA]</scope>
    <source>
        <strain evidence="2 3">V1718</strain>
    </source>
</reference>
<dbReference type="AlphaFoldDB" id="A0A5B8XQR9"/>
<dbReference type="InterPro" id="IPR018391">
    <property type="entry name" value="PQQ_b-propeller_rpt"/>
</dbReference>
<dbReference type="EMBL" id="CP042467">
    <property type="protein sequence ID" value="QED26046.1"/>
    <property type="molecule type" value="Genomic_DNA"/>
</dbReference>
<dbReference type="OrthoDB" id="5485895at2"/>